<dbReference type="PANTHER" id="PTHR47199:SF2">
    <property type="entry name" value="PHOTOSYSTEM II STABILITY_ASSEMBLY FACTOR HCF136, CHLOROPLASTIC"/>
    <property type="match status" value="1"/>
</dbReference>
<keyword evidence="2" id="KW-0604">Photosystem II</keyword>
<feature type="domain" description="Photosynthesis system II assembly factor Ycf48/Hcf136-like" evidence="3">
    <location>
        <begin position="13"/>
        <end position="290"/>
    </location>
</feature>
<dbReference type="EMBL" id="BAABJZ010000096">
    <property type="protein sequence ID" value="GAA4896167.1"/>
    <property type="molecule type" value="Genomic_DNA"/>
</dbReference>
<sequence length="298" mass="32685">MDLSVGPSGLVAVGDRGHILRATQSGWEQQAVPVRSLLTAVSFAGEQGWAVGHDATILQTEDAGKTWQIADQRPELDKPLLDVLPLDGSTVLAVGAYGLMFRRDGQTGSWQEEFHDELLHEEDKAYLDELKLEDNVLYLDERGAILPHFNRIRRLRSGQLYLVGEMGFIARSDDLGRIWQMLPPFYDGSLYDVLETPSGSLIAMGLRGHLFRSEDGGEQWQEIDSGIDATVNQALLLADGRIAMVSNAGYLLISDDDGLSFRVIEVAKGKDLVAIAQTLDQRIAIAGSDGVAWIDIPQ</sequence>
<organism evidence="4 5">
    <name type="scientific">Ferrimonas pelagia</name>
    <dbReference type="NCBI Taxonomy" id="1177826"/>
    <lineage>
        <taxon>Bacteria</taxon>
        <taxon>Pseudomonadati</taxon>
        <taxon>Pseudomonadota</taxon>
        <taxon>Gammaproteobacteria</taxon>
        <taxon>Alteromonadales</taxon>
        <taxon>Ferrimonadaceae</taxon>
        <taxon>Ferrimonas</taxon>
    </lineage>
</organism>
<dbReference type="Proteomes" id="UP001499988">
    <property type="component" value="Unassembled WGS sequence"/>
</dbReference>
<dbReference type="InterPro" id="IPR028203">
    <property type="entry name" value="PSII_CF48-like_dom"/>
</dbReference>
<evidence type="ECO:0000256" key="2">
    <source>
        <dbReference type="ARBA" id="ARBA00023276"/>
    </source>
</evidence>
<keyword evidence="1" id="KW-0602">Photosynthesis</keyword>
<name>A0ABP9F8Z7_9GAMM</name>
<dbReference type="PANTHER" id="PTHR47199">
    <property type="entry name" value="PHOTOSYSTEM II STABILITY/ASSEMBLY FACTOR HCF136, CHLOROPLASTIC"/>
    <property type="match status" value="1"/>
</dbReference>
<dbReference type="InterPro" id="IPR015943">
    <property type="entry name" value="WD40/YVTN_repeat-like_dom_sf"/>
</dbReference>
<evidence type="ECO:0000256" key="1">
    <source>
        <dbReference type="ARBA" id="ARBA00022531"/>
    </source>
</evidence>
<accession>A0ABP9F8Z7</accession>
<proteinExistence type="predicted"/>
<dbReference type="Pfam" id="PF14870">
    <property type="entry name" value="PSII_BNR"/>
    <property type="match status" value="1"/>
</dbReference>
<dbReference type="SUPFAM" id="SSF50939">
    <property type="entry name" value="Sialidases"/>
    <property type="match status" value="1"/>
</dbReference>
<evidence type="ECO:0000313" key="5">
    <source>
        <dbReference type="Proteomes" id="UP001499988"/>
    </source>
</evidence>
<gene>
    <name evidence="4" type="ORF">GCM10023333_31690</name>
</gene>
<evidence type="ECO:0000313" key="4">
    <source>
        <dbReference type="EMBL" id="GAA4896167.1"/>
    </source>
</evidence>
<dbReference type="Gene3D" id="2.130.10.10">
    <property type="entry name" value="YVTN repeat-like/Quinoprotein amine dehydrogenase"/>
    <property type="match status" value="1"/>
</dbReference>
<reference evidence="5" key="1">
    <citation type="journal article" date="2019" name="Int. J. Syst. Evol. Microbiol.">
        <title>The Global Catalogue of Microorganisms (GCM) 10K type strain sequencing project: providing services to taxonomists for standard genome sequencing and annotation.</title>
        <authorList>
            <consortium name="The Broad Institute Genomics Platform"/>
            <consortium name="The Broad Institute Genome Sequencing Center for Infectious Disease"/>
            <person name="Wu L."/>
            <person name="Ma J."/>
        </authorList>
    </citation>
    <scope>NUCLEOTIDE SEQUENCE [LARGE SCALE GENOMIC DNA]</scope>
    <source>
        <strain evidence="5">JCM 18401</strain>
    </source>
</reference>
<evidence type="ECO:0000259" key="3">
    <source>
        <dbReference type="Pfam" id="PF14870"/>
    </source>
</evidence>
<comment type="caution">
    <text evidence="4">The sequence shown here is derived from an EMBL/GenBank/DDBJ whole genome shotgun (WGS) entry which is preliminary data.</text>
</comment>
<dbReference type="InterPro" id="IPR036278">
    <property type="entry name" value="Sialidase_sf"/>
</dbReference>
<keyword evidence="5" id="KW-1185">Reference proteome</keyword>
<protein>
    <submittedName>
        <fullName evidence="4">YCF48-related protein</fullName>
    </submittedName>
</protein>
<dbReference type="CDD" id="cd15482">
    <property type="entry name" value="Sialidase_non-viral"/>
    <property type="match status" value="1"/>
</dbReference>